<dbReference type="SUPFAM" id="SSF53474">
    <property type="entry name" value="alpha/beta-Hydrolases"/>
    <property type="match status" value="1"/>
</dbReference>
<dbReference type="EMBL" id="CP021330">
    <property type="protein sequence ID" value="AVX02949.1"/>
    <property type="molecule type" value="Genomic_DNA"/>
</dbReference>
<reference evidence="2 3" key="1">
    <citation type="submission" date="2017-05" db="EMBL/GenBank/DDBJ databases">
        <title>Genome Analysis of Maritalea myrionectae HL2708#5.</title>
        <authorList>
            <consortium name="Cotde Inc.-PKNU"/>
            <person name="Jang D."/>
            <person name="Oh H.-M."/>
        </authorList>
    </citation>
    <scope>NUCLEOTIDE SEQUENCE [LARGE SCALE GENOMIC DNA]</scope>
    <source>
        <strain evidence="2 3">HL2708#5</strain>
    </source>
</reference>
<sequence>MTHIVLFHSILGLRPIEKQIAAQFEAAGHTVILPDLFGGQTAENYENAFAMRREINNDTIMKRATSAVDAAPATAILSGVSFGAALVGEFWSSRPQMPGALLFAGITEWMTPRRSEVKISAHIAKPDPFDDEDYFENWVNAADGPQIELYRYENAGHYFLDPSLPDYDAEAASLCMQRAKAFLAQF</sequence>
<dbReference type="GO" id="GO:0016787">
    <property type="term" value="F:hydrolase activity"/>
    <property type="evidence" value="ECO:0007669"/>
    <property type="project" value="InterPro"/>
</dbReference>
<dbReference type="KEGG" id="mmyr:MXMO3_00402"/>
<feature type="domain" description="Dienelactone hydrolase" evidence="1">
    <location>
        <begin position="4"/>
        <end position="185"/>
    </location>
</feature>
<evidence type="ECO:0000259" key="1">
    <source>
        <dbReference type="Pfam" id="PF01738"/>
    </source>
</evidence>
<dbReference type="AlphaFoldDB" id="A0A2R4MAQ2"/>
<gene>
    <name evidence="2" type="ORF">MXMO3_00402</name>
</gene>
<evidence type="ECO:0000313" key="2">
    <source>
        <dbReference type="EMBL" id="AVX02949.1"/>
    </source>
</evidence>
<protein>
    <recommendedName>
        <fullName evidence="1">Dienelactone hydrolase domain-containing protein</fullName>
    </recommendedName>
</protein>
<name>A0A2R4MAQ2_9HYPH</name>
<dbReference type="Gene3D" id="3.40.50.1820">
    <property type="entry name" value="alpha/beta hydrolase"/>
    <property type="match status" value="1"/>
</dbReference>
<dbReference type="STRING" id="1122213.GCA_000423365_03114"/>
<accession>A0A2R4MAQ2</accession>
<dbReference type="InterPro" id="IPR002925">
    <property type="entry name" value="Dienelactn_hydro"/>
</dbReference>
<dbReference type="InterPro" id="IPR029058">
    <property type="entry name" value="AB_hydrolase_fold"/>
</dbReference>
<dbReference type="PANTHER" id="PTHR46623:SF6">
    <property type="entry name" value="ALPHA_BETA-HYDROLASES SUPERFAMILY PROTEIN"/>
    <property type="match status" value="1"/>
</dbReference>
<evidence type="ECO:0000313" key="3">
    <source>
        <dbReference type="Proteomes" id="UP000258927"/>
    </source>
</evidence>
<organism evidence="2 3">
    <name type="scientific">Maritalea myrionectae</name>
    <dbReference type="NCBI Taxonomy" id="454601"/>
    <lineage>
        <taxon>Bacteria</taxon>
        <taxon>Pseudomonadati</taxon>
        <taxon>Pseudomonadota</taxon>
        <taxon>Alphaproteobacteria</taxon>
        <taxon>Hyphomicrobiales</taxon>
        <taxon>Devosiaceae</taxon>
        <taxon>Maritalea</taxon>
    </lineage>
</organism>
<dbReference type="InterPro" id="IPR051049">
    <property type="entry name" value="Dienelactone_hydrolase-like"/>
</dbReference>
<proteinExistence type="predicted"/>
<dbReference type="Proteomes" id="UP000258927">
    <property type="component" value="Chromosome"/>
</dbReference>
<keyword evidence="3" id="KW-1185">Reference proteome</keyword>
<dbReference type="RefSeq" id="WP_117394773.1">
    <property type="nucleotide sequence ID" value="NZ_CP021330.1"/>
</dbReference>
<dbReference type="Pfam" id="PF01738">
    <property type="entry name" value="DLH"/>
    <property type="match status" value="1"/>
</dbReference>
<dbReference type="PANTHER" id="PTHR46623">
    <property type="entry name" value="CARBOXYMETHYLENEBUTENOLIDASE-RELATED"/>
    <property type="match status" value="1"/>
</dbReference>